<feature type="region of interest" description="Disordered" evidence="7">
    <location>
        <begin position="367"/>
        <end position="388"/>
    </location>
</feature>
<feature type="region of interest" description="Disordered" evidence="7">
    <location>
        <begin position="727"/>
        <end position="798"/>
    </location>
</feature>
<dbReference type="GO" id="GO:0000977">
    <property type="term" value="F:RNA polymerase II transcription regulatory region sequence-specific DNA binding"/>
    <property type="evidence" value="ECO:0007669"/>
    <property type="project" value="TreeGrafter"/>
</dbReference>
<keyword evidence="4" id="KW-0238">DNA-binding</keyword>
<dbReference type="EMBL" id="CACRXK020004350">
    <property type="protein sequence ID" value="CAB4002424.1"/>
    <property type="molecule type" value="Genomic_DNA"/>
</dbReference>
<evidence type="ECO:0000256" key="2">
    <source>
        <dbReference type="ARBA" id="ARBA00022737"/>
    </source>
</evidence>
<feature type="compositionally biased region" description="Low complexity" evidence="7">
    <location>
        <begin position="775"/>
        <end position="788"/>
    </location>
</feature>
<dbReference type="SMART" id="SM00091">
    <property type="entry name" value="PAS"/>
    <property type="match status" value="2"/>
</dbReference>
<dbReference type="InterPro" id="IPR035965">
    <property type="entry name" value="PAS-like_dom_sf"/>
</dbReference>
<dbReference type="Gene3D" id="3.30.450.20">
    <property type="entry name" value="PAS domain"/>
    <property type="match status" value="2"/>
</dbReference>
<feature type="compositionally biased region" description="Low complexity" evidence="7">
    <location>
        <begin position="738"/>
        <end position="747"/>
    </location>
</feature>
<dbReference type="PANTHER" id="PTHR23043">
    <property type="entry name" value="HYPOXIA-INDUCIBLE FACTOR 1 ALPHA"/>
    <property type="match status" value="1"/>
</dbReference>
<dbReference type="Pfam" id="PF00989">
    <property type="entry name" value="PAS"/>
    <property type="match status" value="1"/>
</dbReference>
<gene>
    <name evidence="8" type="ORF">PACLA_8A070042</name>
</gene>
<evidence type="ECO:0000256" key="5">
    <source>
        <dbReference type="ARBA" id="ARBA00023163"/>
    </source>
</evidence>
<dbReference type="PANTHER" id="PTHR23043:SF17">
    <property type="entry name" value="PROTEIN SIMILAR"/>
    <property type="match status" value="1"/>
</dbReference>
<feature type="compositionally biased region" description="Low complexity" evidence="7">
    <location>
        <begin position="520"/>
        <end position="530"/>
    </location>
</feature>
<dbReference type="AlphaFoldDB" id="A0A7D9E6P8"/>
<comment type="caution">
    <text evidence="8">The sequence shown here is derived from an EMBL/GenBank/DDBJ whole genome shotgun (WGS) entry which is preliminary data.</text>
</comment>
<dbReference type="PROSITE" id="PS50888">
    <property type="entry name" value="BHLH"/>
    <property type="match status" value="1"/>
</dbReference>
<evidence type="ECO:0000313" key="8">
    <source>
        <dbReference type="EMBL" id="CAB4002424.1"/>
    </source>
</evidence>
<evidence type="ECO:0000256" key="4">
    <source>
        <dbReference type="ARBA" id="ARBA00023125"/>
    </source>
</evidence>
<dbReference type="CDD" id="cd00130">
    <property type="entry name" value="PAS"/>
    <property type="match status" value="2"/>
</dbReference>
<evidence type="ECO:0000256" key="3">
    <source>
        <dbReference type="ARBA" id="ARBA00023015"/>
    </source>
</evidence>
<dbReference type="Gene3D" id="4.10.280.10">
    <property type="entry name" value="Helix-loop-helix DNA-binding domain"/>
    <property type="match status" value="1"/>
</dbReference>
<feature type="compositionally biased region" description="Polar residues" evidence="7">
    <location>
        <begin position="547"/>
        <end position="564"/>
    </location>
</feature>
<dbReference type="Proteomes" id="UP001152795">
    <property type="component" value="Unassembled WGS sequence"/>
</dbReference>
<feature type="region of interest" description="Disordered" evidence="7">
    <location>
        <begin position="512"/>
        <end position="564"/>
    </location>
</feature>
<dbReference type="PROSITE" id="PS50112">
    <property type="entry name" value="PAS"/>
    <property type="match status" value="1"/>
</dbReference>
<feature type="region of interest" description="Disordered" evidence="7">
    <location>
        <begin position="406"/>
        <end position="456"/>
    </location>
</feature>
<evidence type="ECO:0000256" key="6">
    <source>
        <dbReference type="ARBA" id="ARBA00023242"/>
    </source>
</evidence>
<comment type="subcellular location">
    <subcellularLocation>
        <location evidence="1">Nucleus</location>
    </subcellularLocation>
</comment>
<dbReference type="SUPFAM" id="SSF47459">
    <property type="entry name" value="HLH, helix-loop-helix DNA-binding domain"/>
    <property type="match status" value="1"/>
</dbReference>
<dbReference type="SUPFAM" id="SSF55785">
    <property type="entry name" value="PYP-like sensor domain (PAS domain)"/>
    <property type="match status" value="2"/>
</dbReference>
<dbReference type="InterPro" id="IPR000014">
    <property type="entry name" value="PAS"/>
</dbReference>
<evidence type="ECO:0000313" key="9">
    <source>
        <dbReference type="Proteomes" id="UP001152795"/>
    </source>
</evidence>
<dbReference type="GO" id="GO:0005634">
    <property type="term" value="C:nucleus"/>
    <property type="evidence" value="ECO:0007669"/>
    <property type="project" value="UniProtKB-SubCell"/>
</dbReference>
<keyword evidence="2" id="KW-0677">Repeat</keyword>
<keyword evidence="6" id="KW-0539">Nucleus</keyword>
<keyword evidence="3" id="KW-0805">Transcription regulation</keyword>
<dbReference type="InterPro" id="IPR013767">
    <property type="entry name" value="PAS_fold"/>
</dbReference>
<name>A0A7D9E6P8_PARCT</name>
<dbReference type="InterPro" id="IPR011598">
    <property type="entry name" value="bHLH_dom"/>
</dbReference>
<dbReference type="GO" id="GO:0046983">
    <property type="term" value="F:protein dimerization activity"/>
    <property type="evidence" value="ECO:0007669"/>
    <property type="project" value="InterPro"/>
</dbReference>
<protein>
    <submittedName>
        <fullName evidence="8">Aryl hydrocarbon receptor-like</fullName>
    </submittedName>
</protein>
<dbReference type="CDD" id="cd19696">
    <property type="entry name" value="bHLH-PAS_AhR_like"/>
    <property type="match status" value="1"/>
</dbReference>
<organism evidence="8 9">
    <name type="scientific">Paramuricea clavata</name>
    <name type="common">Red gorgonian</name>
    <name type="synonym">Violescent sea-whip</name>
    <dbReference type="NCBI Taxonomy" id="317549"/>
    <lineage>
        <taxon>Eukaryota</taxon>
        <taxon>Metazoa</taxon>
        <taxon>Cnidaria</taxon>
        <taxon>Anthozoa</taxon>
        <taxon>Octocorallia</taxon>
        <taxon>Malacalcyonacea</taxon>
        <taxon>Plexauridae</taxon>
        <taxon>Paramuricea</taxon>
    </lineage>
</organism>
<proteinExistence type="predicted"/>
<evidence type="ECO:0000256" key="1">
    <source>
        <dbReference type="ARBA" id="ARBA00004123"/>
    </source>
</evidence>
<keyword evidence="8" id="KW-0675">Receptor</keyword>
<feature type="compositionally biased region" description="Polar residues" evidence="7">
    <location>
        <begin position="424"/>
        <end position="451"/>
    </location>
</feature>
<keyword evidence="9" id="KW-1185">Reference proteome</keyword>
<accession>A0A7D9E6P8</accession>
<feature type="compositionally biased region" description="Polar residues" evidence="7">
    <location>
        <begin position="755"/>
        <end position="765"/>
    </location>
</feature>
<reference evidence="8" key="1">
    <citation type="submission" date="2020-04" db="EMBL/GenBank/DDBJ databases">
        <authorList>
            <person name="Alioto T."/>
            <person name="Alioto T."/>
            <person name="Gomez Garrido J."/>
        </authorList>
    </citation>
    <scope>NUCLEOTIDE SEQUENCE</scope>
    <source>
        <strain evidence="8">A484AB</strain>
    </source>
</reference>
<dbReference type="OrthoDB" id="7788762at2759"/>
<dbReference type="InterPro" id="IPR013655">
    <property type="entry name" value="PAS_fold_3"/>
</dbReference>
<dbReference type="GO" id="GO:0000981">
    <property type="term" value="F:DNA-binding transcription factor activity, RNA polymerase II-specific"/>
    <property type="evidence" value="ECO:0007669"/>
    <property type="project" value="TreeGrafter"/>
</dbReference>
<dbReference type="Pfam" id="PF08447">
    <property type="entry name" value="PAS_3"/>
    <property type="match status" value="1"/>
</dbReference>
<keyword evidence="5" id="KW-0804">Transcription</keyword>
<dbReference type="InterPro" id="IPR036638">
    <property type="entry name" value="HLH_DNA-bd_sf"/>
</dbReference>
<sequence>MHSTLYAQTTYLNANVNNFSETYILHFFPPYSLKGSLNPSKRHRDRVNVELDNLAKLLPFAPEVIAKLDKLSVLRLSASYLRTKNFFKGLNVGSKDKTSDSSVLDDFEKTGAISELLLEALDGFLMVLTQDGEVFYASETISDFLGVSQASVIHQDFLRFVHVDDQQMLENNLKLVPSPPEQKIREIIDDDDEPPAETSDNGKEVNKERSFVCRFKCVLNTNAGFFKPFKCHGRLREVDVPDESCPHFALFLICSPLEVTSTSIVEVRMKSMLFCTKNKLDLSFLDIDQKGRQIVGYTKKDISAQSSYCMMHYDDIPILRGMHQSLMATGKCEGVFRWLNKQHKWQWLSGSGQVIFKNNRPDFVITTNKPLTDEEGEEEVRRRERDLGIIPTSPASLLSHLQIASPLPSSSRVGSPDDLPQPQMPQYTPGPNVSPSLVSPNHSTTSCTSEPFSAEDLPSDLNPDFLFEASDSTWDLRASLSDLDSIGKGDLMSDLLELDVNDLNLDPLTESNTVPLTHASDSSYPSSEISPNPPMSQPGAWMPRDQGMTSQYPQLQPVSSSGMGASTYTSYGTPRISSTGTMQPPGIGSTGIMFPQGVPPGTVSSQGVRPGIVPSRNMPRNGIPMNGQFVNVADPSGYHATMTQSQPLPPRGNVGSTQAGLLKLQTQPMLNRSYIKTEPVRSAGYYCNSVGMDSVLSGGMTNGPHFPGVSAPSNTYRYQNKLSHVGLPQWTTAPPSPYSSGSSSTSSYDALHGQFSPTDMLTSPFASPRDDNDYNRGNGPPYVNGGPPQRSFARPQPSFPQAFVDIPEIAPMGMVEELVPRMHHTSPLASRTSAGLTHL</sequence>
<evidence type="ECO:0000256" key="7">
    <source>
        <dbReference type="SAM" id="MobiDB-lite"/>
    </source>
</evidence>
<dbReference type="SMART" id="SM00353">
    <property type="entry name" value="HLH"/>
    <property type="match status" value="1"/>
</dbReference>